<dbReference type="GO" id="GO:0055028">
    <property type="term" value="C:cortical microtubule"/>
    <property type="evidence" value="ECO:0007669"/>
    <property type="project" value="TreeGrafter"/>
</dbReference>
<feature type="region of interest" description="Disordered" evidence="1">
    <location>
        <begin position="21"/>
        <end position="41"/>
    </location>
</feature>
<dbReference type="OrthoDB" id="1927217at2759"/>
<evidence type="ECO:0000313" key="3">
    <source>
        <dbReference type="Proteomes" id="UP000231279"/>
    </source>
</evidence>
<accession>A0A2G9HA92</accession>
<evidence type="ECO:0000256" key="1">
    <source>
        <dbReference type="SAM" id="MobiDB-lite"/>
    </source>
</evidence>
<sequence length="557" mass="59131">MNRTLRESVIGGGRNIPLNHRRGLSLNGAPNSKDSPDENLDLFSKSRRSLSVASSDESDVSVKLGRLSIGSVKQGKSGFDDLLSSADGGKHDYDWLLTPPGTPLVPSDGNESQSGLMAPRSGPLIRSISTTKASRLSVSQSENNHAAKPARSSSVTRPSVSTSQYSTYSNRSSSILNTSSASVSSYIRPSTPTNRSSSITRPSTPSGRPTVSRSTTPAKPRPAVSTSSMDKPRPSQNSRPSTPTSRPQISANLNSPASRTTSRPSTPTRRNSTPSLSSVSGPSTPGGRSLTNGRSASASRPSSPGPRVRPSAQPIVPPDFPLETPPNLRTTLPDRPISAGRSRPGVALTAKGNGEPTSSTAPVPRRQPSPVVTRGRLSEPTGRTRTMANGQLSDAMDSRRELSMRKPVKTSTDSTGFGRTISKKSLDMAIRHMDIRNGSNGFRSGSNLFPQSIRSTNHKIQPGAASVNGSLSVSGNGASATAENGNRFSESGSEEDKSQSSAKLTNIDIYESSRYDMILLKEDLKNANWLRSLDDKSDQGPIFDNGFELLPEPFDPL</sequence>
<dbReference type="EMBL" id="NKXS01002282">
    <property type="protein sequence ID" value="PIN14436.1"/>
    <property type="molecule type" value="Genomic_DNA"/>
</dbReference>
<dbReference type="Proteomes" id="UP000231279">
    <property type="component" value="Unassembled WGS sequence"/>
</dbReference>
<organism evidence="2 3">
    <name type="scientific">Handroanthus impetiginosus</name>
    <dbReference type="NCBI Taxonomy" id="429701"/>
    <lineage>
        <taxon>Eukaryota</taxon>
        <taxon>Viridiplantae</taxon>
        <taxon>Streptophyta</taxon>
        <taxon>Embryophyta</taxon>
        <taxon>Tracheophyta</taxon>
        <taxon>Spermatophyta</taxon>
        <taxon>Magnoliopsida</taxon>
        <taxon>eudicotyledons</taxon>
        <taxon>Gunneridae</taxon>
        <taxon>Pentapetalae</taxon>
        <taxon>asterids</taxon>
        <taxon>lamiids</taxon>
        <taxon>Lamiales</taxon>
        <taxon>Bignoniaceae</taxon>
        <taxon>Crescentiina</taxon>
        <taxon>Tabebuia alliance</taxon>
        <taxon>Handroanthus</taxon>
    </lineage>
</organism>
<protein>
    <submittedName>
        <fullName evidence="2">Uncharacterized protein</fullName>
    </submittedName>
</protein>
<name>A0A2G9HA92_9LAMI</name>
<feature type="compositionally biased region" description="Low complexity" evidence="1">
    <location>
        <begin position="463"/>
        <end position="480"/>
    </location>
</feature>
<dbReference type="STRING" id="429701.A0A2G9HA92"/>
<feature type="compositionally biased region" description="Pro residues" evidence="1">
    <location>
        <begin position="315"/>
        <end position="324"/>
    </location>
</feature>
<keyword evidence="3" id="KW-1185">Reference proteome</keyword>
<feature type="compositionally biased region" description="Polar residues" evidence="1">
    <location>
        <begin position="481"/>
        <end position="491"/>
    </location>
</feature>
<proteinExistence type="predicted"/>
<feature type="compositionally biased region" description="Polar residues" evidence="1">
    <location>
        <begin position="381"/>
        <end position="392"/>
    </location>
</feature>
<feature type="region of interest" description="Disordered" evidence="1">
    <location>
        <begin position="94"/>
        <end position="419"/>
    </location>
</feature>
<feature type="compositionally biased region" description="Low complexity" evidence="1">
    <location>
        <begin position="149"/>
        <end position="217"/>
    </location>
</feature>
<gene>
    <name evidence="2" type="ORF">CDL12_12937</name>
</gene>
<evidence type="ECO:0000313" key="2">
    <source>
        <dbReference type="EMBL" id="PIN14436.1"/>
    </source>
</evidence>
<dbReference type="GO" id="GO:0043622">
    <property type="term" value="P:cortical microtubule organization"/>
    <property type="evidence" value="ECO:0007669"/>
    <property type="project" value="TreeGrafter"/>
</dbReference>
<reference evidence="3" key="1">
    <citation type="journal article" date="2018" name="Gigascience">
        <title>Genome assembly of the Pink Ipe (Handroanthus impetiginosus, Bignoniaceae), a highly valued, ecologically keystone Neotropical timber forest tree.</title>
        <authorList>
            <person name="Silva-Junior O.B."/>
            <person name="Grattapaglia D."/>
            <person name="Novaes E."/>
            <person name="Collevatti R.G."/>
        </authorList>
    </citation>
    <scope>NUCLEOTIDE SEQUENCE [LARGE SCALE GENOMIC DNA]</scope>
    <source>
        <strain evidence="3">cv. UFG-1</strain>
    </source>
</reference>
<dbReference type="PANTHER" id="PTHR31949:SF2">
    <property type="entry name" value="OS05G0480600 PROTEIN"/>
    <property type="match status" value="1"/>
</dbReference>
<dbReference type="PANTHER" id="PTHR31949">
    <property type="entry name" value="GASTRIC MUCIN-LIKE PROTEIN"/>
    <property type="match status" value="1"/>
</dbReference>
<comment type="caution">
    <text evidence="2">The sequence shown here is derived from an EMBL/GenBank/DDBJ whole genome shotgun (WGS) entry which is preliminary data.</text>
</comment>
<dbReference type="AlphaFoldDB" id="A0A2G9HA92"/>
<feature type="compositionally biased region" description="Polar residues" evidence="1">
    <location>
        <begin position="224"/>
        <end position="254"/>
    </location>
</feature>
<feature type="region of interest" description="Disordered" evidence="1">
    <location>
        <begin position="461"/>
        <end position="502"/>
    </location>
</feature>
<feature type="compositionally biased region" description="Low complexity" evidence="1">
    <location>
        <begin position="255"/>
        <end position="312"/>
    </location>
</feature>
<feature type="compositionally biased region" description="Polar residues" evidence="1">
    <location>
        <begin position="127"/>
        <end position="144"/>
    </location>
</feature>